<proteinExistence type="predicted"/>
<reference evidence="1" key="1">
    <citation type="submission" date="2014-11" db="EMBL/GenBank/DDBJ databases">
        <authorList>
            <person name="Amaro Gonzalez C."/>
        </authorList>
    </citation>
    <scope>NUCLEOTIDE SEQUENCE</scope>
</reference>
<dbReference type="EMBL" id="GBXM01072913">
    <property type="protein sequence ID" value="JAH35664.1"/>
    <property type="molecule type" value="Transcribed_RNA"/>
</dbReference>
<dbReference type="AlphaFoldDB" id="A0A0E9S2K2"/>
<protein>
    <submittedName>
        <fullName evidence="1">Uncharacterized protein</fullName>
    </submittedName>
</protein>
<organism evidence="1">
    <name type="scientific">Anguilla anguilla</name>
    <name type="common">European freshwater eel</name>
    <name type="synonym">Muraena anguilla</name>
    <dbReference type="NCBI Taxonomy" id="7936"/>
    <lineage>
        <taxon>Eukaryota</taxon>
        <taxon>Metazoa</taxon>
        <taxon>Chordata</taxon>
        <taxon>Craniata</taxon>
        <taxon>Vertebrata</taxon>
        <taxon>Euteleostomi</taxon>
        <taxon>Actinopterygii</taxon>
        <taxon>Neopterygii</taxon>
        <taxon>Teleostei</taxon>
        <taxon>Anguilliformes</taxon>
        <taxon>Anguillidae</taxon>
        <taxon>Anguilla</taxon>
    </lineage>
</organism>
<name>A0A0E9S2K2_ANGAN</name>
<accession>A0A0E9S2K2</accession>
<reference evidence="1" key="2">
    <citation type="journal article" date="2015" name="Fish Shellfish Immunol.">
        <title>Early steps in the European eel (Anguilla anguilla)-Vibrio vulnificus interaction in the gills: Role of the RtxA13 toxin.</title>
        <authorList>
            <person name="Callol A."/>
            <person name="Pajuelo D."/>
            <person name="Ebbesson L."/>
            <person name="Teles M."/>
            <person name="MacKenzie S."/>
            <person name="Amaro C."/>
        </authorList>
    </citation>
    <scope>NUCLEOTIDE SEQUENCE</scope>
</reference>
<evidence type="ECO:0000313" key="1">
    <source>
        <dbReference type="EMBL" id="JAH35664.1"/>
    </source>
</evidence>
<sequence>MTGFDVLHLAIPKSLASFKCLRVSFCPVG</sequence>